<dbReference type="SUPFAM" id="SSF53335">
    <property type="entry name" value="S-adenosyl-L-methionine-dependent methyltransferases"/>
    <property type="match status" value="1"/>
</dbReference>
<evidence type="ECO:0000259" key="1">
    <source>
        <dbReference type="Pfam" id="PF05430"/>
    </source>
</evidence>
<dbReference type="Gene3D" id="3.40.50.150">
    <property type="entry name" value="Vaccinia Virus protein VP39"/>
    <property type="match status" value="1"/>
</dbReference>
<feature type="domain" description="MnmC-like methyltransferase" evidence="1">
    <location>
        <begin position="150"/>
        <end position="223"/>
    </location>
</feature>
<dbReference type="InterPro" id="IPR029063">
    <property type="entry name" value="SAM-dependent_MTases_sf"/>
</dbReference>
<gene>
    <name evidence="2" type="primary">mnmD</name>
    <name evidence="2" type="ORF">Q0590_16530</name>
</gene>
<evidence type="ECO:0000313" key="3">
    <source>
        <dbReference type="Proteomes" id="UP001168528"/>
    </source>
</evidence>
<dbReference type="PANTHER" id="PTHR39963">
    <property type="entry name" value="SLL0983 PROTEIN"/>
    <property type="match status" value="1"/>
</dbReference>
<proteinExistence type="predicted"/>
<protein>
    <submittedName>
        <fullName evidence="2">tRNA (5-methylaminomethyl-2-thiouridine)(34)-methyltransferase MnmD</fullName>
    </submittedName>
</protein>
<dbReference type="RefSeq" id="WP_302038685.1">
    <property type="nucleotide sequence ID" value="NZ_JAUKPO010000009.1"/>
</dbReference>
<dbReference type="PANTHER" id="PTHR39963:SF1">
    <property type="entry name" value="MNMC-LIKE METHYLTRANSFERASE DOMAIN-CONTAINING PROTEIN"/>
    <property type="match status" value="1"/>
</dbReference>
<dbReference type="EMBL" id="JAUKPO010000009">
    <property type="protein sequence ID" value="MDO1447880.1"/>
    <property type="molecule type" value="Genomic_DNA"/>
</dbReference>
<keyword evidence="3" id="KW-1185">Reference proteome</keyword>
<accession>A0ABT8RAZ2</accession>
<evidence type="ECO:0000313" key="2">
    <source>
        <dbReference type="EMBL" id="MDO1447880.1"/>
    </source>
</evidence>
<dbReference type="Proteomes" id="UP001168528">
    <property type="component" value="Unassembled WGS sequence"/>
</dbReference>
<reference evidence="2" key="1">
    <citation type="submission" date="2023-07" db="EMBL/GenBank/DDBJ databases">
        <title>The genome sequence of Rhodocytophaga aerolata KACC 12507.</title>
        <authorList>
            <person name="Zhang X."/>
        </authorList>
    </citation>
    <scope>NUCLEOTIDE SEQUENCE</scope>
    <source>
        <strain evidence="2">KACC 12507</strain>
    </source>
</reference>
<dbReference type="InterPro" id="IPR047785">
    <property type="entry name" value="tRNA_MNMC2"/>
</dbReference>
<name>A0ABT8RAZ2_9BACT</name>
<dbReference type="InterPro" id="IPR008471">
    <property type="entry name" value="MnmC-like_methylTransf"/>
</dbReference>
<organism evidence="2 3">
    <name type="scientific">Rhodocytophaga aerolata</name>
    <dbReference type="NCBI Taxonomy" id="455078"/>
    <lineage>
        <taxon>Bacteria</taxon>
        <taxon>Pseudomonadati</taxon>
        <taxon>Bacteroidota</taxon>
        <taxon>Cytophagia</taxon>
        <taxon>Cytophagales</taxon>
        <taxon>Rhodocytophagaceae</taxon>
        <taxon>Rhodocytophaga</taxon>
    </lineage>
</organism>
<dbReference type="CDD" id="cd02440">
    <property type="entry name" value="AdoMet_MTases"/>
    <property type="match status" value="1"/>
</dbReference>
<sequence length="225" mass="26164">MPIELRPTADGSHTLYNTDLDETYHSIHGAVQESMHVFIKAGLDYLLEVKKDIWVLEVGLGTGLNAWLTMNQVLHSDARIHYVGVEPFPVELGVIEKLNYPEHLHSSEYRSRLFYQLHKAEWEKFIHLTPEFELRKMPYTLEDFRSQWIFDLVYFDAFAPSKHPQIWQKDMLQKIYDITAPGGILLTYSAKGQFKRDLKEVGWKVETLPGPPGKREMVRAVKPII</sequence>
<dbReference type="NCBIfam" id="NF033855">
    <property type="entry name" value="tRNA_MNMC2"/>
    <property type="match status" value="1"/>
</dbReference>
<dbReference type="Pfam" id="PF05430">
    <property type="entry name" value="Methyltransf_30"/>
    <property type="match status" value="1"/>
</dbReference>
<comment type="caution">
    <text evidence="2">The sequence shown here is derived from an EMBL/GenBank/DDBJ whole genome shotgun (WGS) entry which is preliminary data.</text>
</comment>